<evidence type="ECO:0000256" key="15">
    <source>
        <dbReference type="SAM" id="Phobius"/>
    </source>
</evidence>
<evidence type="ECO:0000256" key="7">
    <source>
        <dbReference type="ARBA" id="ARBA00022679"/>
    </source>
</evidence>
<keyword evidence="7" id="KW-0808">Transferase</keyword>
<dbReference type="InterPro" id="IPR003661">
    <property type="entry name" value="HisK_dim/P_dom"/>
</dbReference>
<evidence type="ECO:0000256" key="5">
    <source>
        <dbReference type="ARBA" id="ARBA00022519"/>
    </source>
</evidence>
<dbReference type="InterPro" id="IPR036097">
    <property type="entry name" value="HisK_dim/P_sf"/>
</dbReference>
<proteinExistence type="predicted"/>
<keyword evidence="13" id="KW-0902">Two-component regulatory system</keyword>
<dbReference type="SMART" id="SM00388">
    <property type="entry name" value="HisKA"/>
    <property type="match status" value="1"/>
</dbReference>
<feature type="transmembrane region" description="Helical" evidence="15">
    <location>
        <begin position="190"/>
        <end position="213"/>
    </location>
</feature>
<dbReference type="Pfam" id="PF00672">
    <property type="entry name" value="HAMP"/>
    <property type="match status" value="1"/>
</dbReference>
<keyword evidence="11 18" id="KW-0067">ATP-binding</keyword>
<comment type="catalytic activity">
    <reaction evidence="1">
        <text>ATP + protein L-histidine = ADP + protein N-phospho-L-histidine.</text>
        <dbReference type="EC" id="2.7.13.3"/>
    </reaction>
</comment>
<keyword evidence="19" id="KW-1185">Reference proteome</keyword>
<keyword evidence="5" id="KW-0997">Cell inner membrane</keyword>
<evidence type="ECO:0000256" key="1">
    <source>
        <dbReference type="ARBA" id="ARBA00000085"/>
    </source>
</evidence>
<evidence type="ECO:0000256" key="9">
    <source>
        <dbReference type="ARBA" id="ARBA00022741"/>
    </source>
</evidence>
<dbReference type="InterPro" id="IPR004358">
    <property type="entry name" value="Sig_transdc_His_kin-like_C"/>
</dbReference>
<keyword evidence="4" id="KW-1003">Cell membrane</keyword>
<dbReference type="SUPFAM" id="SSF55874">
    <property type="entry name" value="ATPase domain of HSP90 chaperone/DNA topoisomerase II/histidine kinase"/>
    <property type="match status" value="1"/>
</dbReference>
<dbReference type="PANTHER" id="PTHR44936">
    <property type="entry name" value="SENSOR PROTEIN CREC"/>
    <property type="match status" value="1"/>
</dbReference>
<dbReference type="InterPro" id="IPR050980">
    <property type="entry name" value="2C_sensor_his_kinase"/>
</dbReference>
<protein>
    <recommendedName>
        <fullName evidence="3">histidine kinase</fullName>
        <ecNumber evidence="3">2.7.13.3</ecNumber>
    </recommendedName>
</protein>
<keyword evidence="9" id="KW-0547">Nucleotide-binding</keyword>
<dbReference type="Pfam" id="PF02518">
    <property type="entry name" value="HATPase_c"/>
    <property type="match status" value="1"/>
</dbReference>
<gene>
    <name evidence="18" type="ORF">VRS74_02495</name>
</gene>
<comment type="caution">
    <text evidence="18">The sequence shown here is derived from an EMBL/GenBank/DDBJ whole genome shotgun (WGS) entry which is preliminary data.</text>
</comment>
<evidence type="ECO:0000256" key="12">
    <source>
        <dbReference type="ARBA" id="ARBA00022989"/>
    </source>
</evidence>
<dbReference type="SMART" id="SM00304">
    <property type="entry name" value="HAMP"/>
    <property type="match status" value="1"/>
</dbReference>
<evidence type="ECO:0000259" key="17">
    <source>
        <dbReference type="PROSITE" id="PS50885"/>
    </source>
</evidence>
<dbReference type="EC" id="2.7.13.3" evidence="3"/>
<dbReference type="PANTHER" id="PTHR44936:SF5">
    <property type="entry name" value="SENSOR HISTIDINE KINASE ENVZ"/>
    <property type="match status" value="1"/>
</dbReference>
<sequence length="473" mass="52165">MTARLDPRRLLPSSLLGQVMLVLALGLLVGQAISGVLLYRAAEQRRDVTAINEIALRLITEDKRSAEREAMRAAMRAERGLPPRRMARMNRDGIERSGVSPLLPGEQRLPRYEEALAEVLAGQGLTPLDIVITTRLAGQDPLVVERPRMQRRLGPRDWRERQILVAGIERADGSGWAVVRQPLPPRARGMIGSILLQTLVIFTVLFTLLFLVLRRMTRPLAELTDRVSNFSNGRERAPLLQERGPDDMRRLIAAHNAMETRILALLDEKDVMLGAIGHDLKTPLAALRVRIESVPDETQRTRMAQSIEDITRTLDDILELARLGRSGEASERTDLSALVASVVGEYEDLGERVELGEAPRIALPLRATLLRRAIRNLIDNALRYGSAAWIEIVQGTASASIRIDDDGPGIPEDRMAAMMEPFARGEASRNRATGGAGLGLTLARTIAEQHGGALVLANRPEGGLRAEIRLPLR</sequence>
<dbReference type="InterPro" id="IPR003660">
    <property type="entry name" value="HAMP_dom"/>
</dbReference>
<dbReference type="GO" id="GO:0005524">
    <property type="term" value="F:ATP binding"/>
    <property type="evidence" value="ECO:0007669"/>
    <property type="project" value="UniProtKB-KW"/>
</dbReference>
<dbReference type="PRINTS" id="PR00344">
    <property type="entry name" value="BCTRLSENSOR"/>
</dbReference>
<evidence type="ECO:0000256" key="3">
    <source>
        <dbReference type="ARBA" id="ARBA00012438"/>
    </source>
</evidence>
<dbReference type="PROSITE" id="PS50885">
    <property type="entry name" value="HAMP"/>
    <property type="match status" value="1"/>
</dbReference>
<evidence type="ECO:0000256" key="14">
    <source>
        <dbReference type="ARBA" id="ARBA00023136"/>
    </source>
</evidence>
<feature type="domain" description="HAMP" evidence="17">
    <location>
        <begin position="214"/>
        <end position="267"/>
    </location>
</feature>
<accession>A0ABU7GC19</accession>
<dbReference type="InterPro" id="IPR003594">
    <property type="entry name" value="HATPase_dom"/>
</dbReference>
<evidence type="ECO:0000256" key="10">
    <source>
        <dbReference type="ARBA" id="ARBA00022777"/>
    </source>
</evidence>
<dbReference type="SUPFAM" id="SSF47384">
    <property type="entry name" value="Homodimeric domain of signal transducing histidine kinase"/>
    <property type="match status" value="1"/>
</dbReference>
<evidence type="ECO:0000313" key="18">
    <source>
        <dbReference type="EMBL" id="MEE1876554.1"/>
    </source>
</evidence>
<dbReference type="InterPro" id="IPR036890">
    <property type="entry name" value="HATPase_C_sf"/>
</dbReference>
<keyword evidence="12 15" id="KW-1133">Transmembrane helix</keyword>
<comment type="subcellular location">
    <subcellularLocation>
        <location evidence="2">Cell inner membrane</location>
        <topology evidence="2">Multi-pass membrane protein</topology>
    </subcellularLocation>
</comment>
<evidence type="ECO:0000256" key="4">
    <source>
        <dbReference type="ARBA" id="ARBA00022475"/>
    </source>
</evidence>
<name>A0ABU7GC19_9SPHN</name>
<evidence type="ECO:0000313" key="19">
    <source>
        <dbReference type="Proteomes" id="UP001343492"/>
    </source>
</evidence>
<dbReference type="Pfam" id="PF00512">
    <property type="entry name" value="HisKA"/>
    <property type="match status" value="1"/>
</dbReference>
<feature type="transmembrane region" description="Helical" evidence="15">
    <location>
        <begin position="15"/>
        <end position="39"/>
    </location>
</feature>
<evidence type="ECO:0000256" key="6">
    <source>
        <dbReference type="ARBA" id="ARBA00022553"/>
    </source>
</evidence>
<dbReference type="Proteomes" id="UP001343492">
    <property type="component" value="Unassembled WGS sequence"/>
</dbReference>
<evidence type="ECO:0000256" key="11">
    <source>
        <dbReference type="ARBA" id="ARBA00022840"/>
    </source>
</evidence>
<dbReference type="Gene3D" id="1.10.287.130">
    <property type="match status" value="1"/>
</dbReference>
<evidence type="ECO:0000256" key="13">
    <source>
        <dbReference type="ARBA" id="ARBA00023012"/>
    </source>
</evidence>
<evidence type="ECO:0000259" key="16">
    <source>
        <dbReference type="PROSITE" id="PS50109"/>
    </source>
</evidence>
<dbReference type="CDD" id="cd00075">
    <property type="entry name" value="HATPase"/>
    <property type="match status" value="1"/>
</dbReference>
<dbReference type="InterPro" id="IPR005467">
    <property type="entry name" value="His_kinase_dom"/>
</dbReference>
<reference evidence="18 19" key="1">
    <citation type="submission" date="2024-01" db="EMBL/GenBank/DDBJ databases">
        <title>The genome sequence of Erythrobacteraceae sp. strain 1XM1-14.</title>
        <authorList>
            <person name="Liu Y."/>
        </authorList>
    </citation>
    <scope>NUCLEOTIDE SEQUENCE [LARGE SCALE GENOMIC DNA]</scope>
    <source>
        <strain evidence="18 19">1XM1-14</strain>
    </source>
</reference>
<evidence type="ECO:0000256" key="8">
    <source>
        <dbReference type="ARBA" id="ARBA00022692"/>
    </source>
</evidence>
<organism evidence="18 19">
    <name type="scientific">Altererythrobacter litoralis</name>
    <dbReference type="NCBI Taxonomy" id="3113904"/>
    <lineage>
        <taxon>Bacteria</taxon>
        <taxon>Pseudomonadati</taxon>
        <taxon>Pseudomonadota</taxon>
        <taxon>Alphaproteobacteria</taxon>
        <taxon>Sphingomonadales</taxon>
        <taxon>Erythrobacteraceae</taxon>
        <taxon>Altererythrobacter</taxon>
    </lineage>
</organism>
<dbReference type="CDD" id="cd00082">
    <property type="entry name" value="HisKA"/>
    <property type="match status" value="1"/>
</dbReference>
<dbReference type="SMART" id="SM00387">
    <property type="entry name" value="HATPase_c"/>
    <property type="match status" value="1"/>
</dbReference>
<keyword evidence="8 15" id="KW-0812">Transmembrane</keyword>
<dbReference type="PROSITE" id="PS50109">
    <property type="entry name" value="HIS_KIN"/>
    <property type="match status" value="1"/>
</dbReference>
<evidence type="ECO:0000256" key="2">
    <source>
        <dbReference type="ARBA" id="ARBA00004429"/>
    </source>
</evidence>
<dbReference type="Gene3D" id="3.30.565.10">
    <property type="entry name" value="Histidine kinase-like ATPase, C-terminal domain"/>
    <property type="match status" value="1"/>
</dbReference>
<feature type="domain" description="Histidine kinase" evidence="16">
    <location>
        <begin position="275"/>
        <end position="473"/>
    </location>
</feature>
<keyword evidence="14 15" id="KW-0472">Membrane</keyword>
<dbReference type="EMBL" id="JAZDQV010000002">
    <property type="protein sequence ID" value="MEE1876554.1"/>
    <property type="molecule type" value="Genomic_DNA"/>
</dbReference>
<keyword evidence="10" id="KW-0418">Kinase</keyword>
<keyword evidence="6" id="KW-0597">Phosphoprotein</keyword>
<dbReference type="RefSeq" id="WP_354143661.1">
    <property type="nucleotide sequence ID" value="NZ_JAZDQV010000002.1"/>
</dbReference>